<sequence length="40" mass="4667">MTRIGGFITLLVIHKDFMIYFKKGGEYENNPINSESSIRF</sequence>
<proteinExistence type="predicted"/>
<comment type="caution">
    <text evidence="1">The sequence shown here is derived from an EMBL/GenBank/DDBJ whole genome shotgun (WGS) entry which is preliminary data.</text>
</comment>
<dbReference type="HOGENOM" id="CLU_3292013_0_0_9"/>
<protein>
    <submittedName>
        <fullName evidence="1">Uncharacterized protein</fullName>
    </submittedName>
</protein>
<name>E3ZR53_LISSE</name>
<dbReference type="Proteomes" id="UP000004302">
    <property type="component" value="Chromosome"/>
</dbReference>
<dbReference type="EMBL" id="ADXJ01000722">
    <property type="protein sequence ID" value="EFR99890.1"/>
    <property type="molecule type" value="Genomic_DNA"/>
</dbReference>
<reference evidence="1" key="1">
    <citation type="journal article" date="2010" name="Microbiol. Resour. Announc.">
        <title>Comparative genomics of the bacterial genus Listeria: Genome evolution is characterized by limited gene acquisition and limited gene loss.</title>
        <authorList>
            <person name="den Bakker H.C."/>
            <person name="Cummings C.A."/>
            <person name="Ferreira V."/>
            <person name="Vatta P."/>
            <person name="Orsi R.H."/>
            <person name="Degoricija L."/>
            <person name="Barker M."/>
            <person name="Petrauskene O."/>
            <person name="Furtado M.R."/>
            <person name="Wiedmann M."/>
        </authorList>
    </citation>
    <scope>NUCLEOTIDE SEQUENCE [LARGE SCALE GENOMIC DNA]</scope>
    <source>
        <strain evidence="1">FSL N1-067</strain>
    </source>
</reference>
<dbReference type="AlphaFoldDB" id="E3ZR53"/>
<organism evidence="1">
    <name type="scientific">Listeria seeligeri FSL N1-067</name>
    <dbReference type="NCBI Taxonomy" id="702453"/>
    <lineage>
        <taxon>Bacteria</taxon>
        <taxon>Bacillati</taxon>
        <taxon>Bacillota</taxon>
        <taxon>Bacilli</taxon>
        <taxon>Bacillales</taxon>
        <taxon>Listeriaceae</taxon>
        <taxon>Listeria</taxon>
    </lineage>
</organism>
<gene>
    <name evidence="1" type="ORF">NT03LS_1968</name>
</gene>
<evidence type="ECO:0000313" key="1">
    <source>
        <dbReference type="EMBL" id="EFR99890.1"/>
    </source>
</evidence>
<accession>E3ZR53</accession>